<dbReference type="OrthoDB" id="3800783at2759"/>
<sequence length="369" mass="40984">MAPSTPTSEAWSCRSTTRHDSIGDSLGHAPRTLEIRDDEMLRDDIVTTDAFLDPCRIYRDDYLVDSKFQGEGPAKCGEKLDEIFLHVKRMVDGRSKQPLGINEGAVHMIQLPASLINGLMTPGEYYDGDNKRNDIWLRGTCFELSAFNNHLRIERSRGHGALKEEYAAAPSNDSEDDDLSDVFEPHGHGNEDEEMENGGEETDEVDKEEEEEEEEEGTTLLRPSTTPQPSPSNPIHPPKNPLPSLLPTSPSLSRIPTTKSRSPSTTSPIPSPPRTPPRREHANPSLFRKLSTPRPMPEMSFHDVDAPFSPLPRDDPFADLTAGGMRLSTLKNGKYSRPPARLCRHIVGSPTRKQKMGYSGARAVIVVQD</sequence>
<dbReference type="AlphaFoldDB" id="A0A6G1K9S3"/>
<protein>
    <submittedName>
        <fullName evidence="2">Uncharacterized protein</fullName>
    </submittedName>
</protein>
<evidence type="ECO:0000256" key="1">
    <source>
        <dbReference type="SAM" id="MobiDB-lite"/>
    </source>
</evidence>
<feature type="region of interest" description="Disordered" evidence="1">
    <location>
        <begin position="1"/>
        <end position="28"/>
    </location>
</feature>
<feature type="region of interest" description="Disordered" evidence="1">
    <location>
        <begin position="167"/>
        <end position="307"/>
    </location>
</feature>
<feature type="compositionally biased region" description="Polar residues" evidence="1">
    <location>
        <begin position="1"/>
        <end position="15"/>
    </location>
</feature>
<keyword evidence="3" id="KW-1185">Reference proteome</keyword>
<organism evidence="2 3">
    <name type="scientific">Pleomassaria siparia CBS 279.74</name>
    <dbReference type="NCBI Taxonomy" id="1314801"/>
    <lineage>
        <taxon>Eukaryota</taxon>
        <taxon>Fungi</taxon>
        <taxon>Dikarya</taxon>
        <taxon>Ascomycota</taxon>
        <taxon>Pezizomycotina</taxon>
        <taxon>Dothideomycetes</taxon>
        <taxon>Pleosporomycetidae</taxon>
        <taxon>Pleosporales</taxon>
        <taxon>Pleomassariaceae</taxon>
        <taxon>Pleomassaria</taxon>
    </lineage>
</organism>
<feature type="compositionally biased region" description="Acidic residues" evidence="1">
    <location>
        <begin position="191"/>
        <end position="217"/>
    </location>
</feature>
<reference evidence="2" key="1">
    <citation type="journal article" date="2020" name="Stud. Mycol.">
        <title>101 Dothideomycetes genomes: a test case for predicting lifestyles and emergence of pathogens.</title>
        <authorList>
            <person name="Haridas S."/>
            <person name="Albert R."/>
            <person name="Binder M."/>
            <person name="Bloem J."/>
            <person name="Labutti K."/>
            <person name="Salamov A."/>
            <person name="Andreopoulos B."/>
            <person name="Baker S."/>
            <person name="Barry K."/>
            <person name="Bills G."/>
            <person name="Bluhm B."/>
            <person name="Cannon C."/>
            <person name="Castanera R."/>
            <person name="Culley D."/>
            <person name="Daum C."/>
            <person name="Ezra D."/>
            <person name="Gonzalez J."/>
            <person name="Henrissat B."/>
            <person name="Kuo A."/>
            <person name="Liang C."/>
            <person name="Lipzen A."/>
            <person name="Lutzoni F."/>
            <person name="Magnuson J."/>
            <person name="Mondo S."/>
            <person name="Nolan M."/>
            <person name="Ohm R."/>
            <person name="Pangilinan J."/>
            <person name="Park H.-J."/>
            <person name="Ramirez L."/>
            <person name="Alfaro M."/>
            <person name="Sun H."/>
            <person name="Tritt A."/>
            <person name="Yoshinaga Y."/>
            <person name="Zwiers L.-H."/>
            <person name="Turgeon B."/>
            <person name="Goodwin S."/>
            <person name="Spatafora J."/>
            <person name="Crous P."/>
            <person name="Grigoriev I."/>
        </authorList>
    </citation>
    <scope>NUCLEOTIDE SEQUENCE</scope>
    <source>
        <strain evidence="2">CBS 279.74</strain>
    </source>
</reference>
<feature type="compositionally biased region" description="Low complexity" evidence="1">
    <location>
        <begin position="242"/>
        <end position="268"/>
    </location>
</feature>
<gene>
    <name evidence="2" type="ORF">K504DRAFT_454974</name>
</gene>
<evidence type="ECO:0000313" key="2">
    <source>
        <dbReference type="EMBL" id="KAF2709212.1"/>
    </source>
</evidence>
<evidence type="ECO:0000313" key="3">
    <source>
        <dbReference type="Proteomes" id="UP000799428"/>
    </source>
</evidence>
<accession>A0A6G1K9S3</accession>
<proteinExistence type="predicted"/>
<dbReference type="Proteomes" id="UP000799428">
    <property type="component" value="Unassembled WGS sequence"/>
</dbReference>
<dbReference type="EMBL" id="MU005770">
    <property type="protein sequence ID" value="KAF2709212.1"/>
    <property type="molecule type" value="Genomic_DNA"/>
</dbReference>
<name>A0A6G1K9S3_9PLEO</name>
<feature type="compositionally biased region" description="Pro residues" evidence="1">
    <location>
        <begin position="226"/>
        <end position="241"/>
    </location>
</feature>